<organism evidence="1 2">
    <name type="scientific">Kribbella soli</name>
    <dbReference type="NCBI Taxonomy" id="1124743"/>
    <lineage>
        <taxon>Bacteria</taxon>
        <taxon>Bacillati</taxon>
        <taxon>Actinomycetota</taxon>
        <taxon>Actinomycetes</taxon>
        <taxon>Propionibacteriales</taxon>
        <taxon>Kribbellaceae</taxon>
        <taxon>Kribbella</taxon>
    </lineage>
</organism>
<sequence length="120" mass="13173">MGEPIRVSMDVHFDGSTGRIESALKRSVYGPYVTITVGDDGYNRVTLYCHDLAALTTMVEAIDRARQSLTEVLGFLPSGEPCAYADVFGSIEWNEHDHDECLEHLVDEPVPYAPTQLGAA</sequence>
<dbReference type="OrthoDB" id="3830726at2"/>
<accession>A0A4R0HMV3</accession>
<proteinExistence type="predicted"/>
<evidence type="ECO:0000313" key="2">
    <source>
        <dbReference type="Proteomes" id="UP000292346"/>
    </source>
</evidence>
<dbReference type="Proteomes" id="UP000292346">
    <property type="component" value="Unassembled WGS sequence"/>
</dbReference>
<name>A0A4R0HMV3_9ACTN</name>
<gene>
    <name evidence="1" type="ORF">E0H45_08275</name>
</gene>
<protein>
    <submittedName>
        <fullName evidence="1">Uncharacterized protein</fullName>
    </submittedName>
</protein>
<reference evidence="1 2" key="1">
    <citation type="submission" date="2019-02" db="EMBL/GenBank/DDBJ databases">
        <title>Kribbella capetownensis sp. nov. and Kribbella speibonae sp. nov., isolated from soil.</title>
        <authorList>
            <person name="Curtis S.M."/>
            <person name="Norton I."/>
            <person name="Everest G.J."/>
            <person name="Meyers P.R."/>
        </authorList>
    </citation>
    <scope>NUCLEOTIDE SEQUENCE [LARGE SCALE GENOMIC DNA]</scope>
    <source>
        <strain evidence="1 2">KCTC 29219</strain>
    </source>
</reference>
<keyword evidence="2" id="KW-1185">Reference proteome</keyword>
<comment type="caution">
    <text evidence="1">The sequence shown here is derived from an EMBL/GenBank/DDBJ whole genome shotgun (WGS) entry which is preliminary data.</text>
</comment>
<dbReference type="RefSeq" id="WP_131335756.1">
    <property type="nucleotide sequence ID" value="NZ_SJJZ01000001.1"/>
</dbReference>
<dbReference type="EMBL" id="SJJZ01000001">
    <property type="protein sequence ID" value="TCC11270.1"/>
    <property type="molecule type" value="Genomic_DNA"/>
</dbReference>
<evidence type="ECO:0000313" key="1">
    <source>
        <dbReference type="EMBL" id="TCC11270.1"/>
    </source>
</evidence>
<dbReference type="AlphaFoldDB" id="A0A4R0HMV3"/>